<organism evidence="2 3">
    <name type="scientific">Thelohanellus kitauei</name>
    <name type="common">Myxosporean</name>
    <dbReference type="NCBI Taxonomy" id="669202"/>
    <lineage>
        <taxon>Eukaryota</taxon>
        <taxon>Metazoa</taxon>
        <taxon>Cnidaria</taxon>
        <taxon>Myxozoa</taxon>
        <taxon>Myxosporea</taxon>
        <taxon>Bivalvulida</taxon>
        <taxon>Platysporina</taxon>
        <taxon>Myxobolidae</taxon>
        <taxon>Thelohanellus</taxon>
    </lineage>
</organism>
<reference evidence="2 3" key="1">
    <citation type="journal article" date="2014" name="Genome Biol. Evol.">
        <title>The genome of the myxosporean Thelohanellus kitauei shows adaptations to nutrient acquisition within its fish host.</title>
        <authorList>
            <person name="Yang Y."/>
            <person name="Xiong J."/>
            <person name="Zhou Z."/>
            <person name="Huo F."/>
            <person name="Miao W."/>
            <person name="Ran C."/>
            <person name="Liu Y."/>
            <person name="Zhang J."/>
            <person name="Feng J."/>
            <person name="Wang M."/>
            <person name="Wang M."/>
            <person name="Wang L."/>
            <person name="Yao B."/>
        </authorList>
    </citation>
    <scope>NUCLEOTIDE SEQUENCE [LARGE SCALE GENOMIC DNA]</scope>
    <source>
        <strain evidence="2">Wuqing</strain>
    </source>
</reference>
<feature type="domain" description="Integrase catalytic" evidence="1">
    <location>
        <begin position="3"/>
        <end position="157"/>
    </location>
</feature>
<dbReference type="InterPro" id="IPR012337">
    <property type="entry name" value="RNaseH-like_sf"/>
</dbReference>
<sequence length="157" mass="18292">MSSKHDPESPLYCVDIPDSQWERLHIEFLEPFDDKYWLVIIDAFSKWIEIEPVNSLNSENVIRIIDSCFARYGVAKTIVSDNGTCFTNEDYRLLCKKLQIKAIHTTPYNCRSNGAAERVIGMFMSIYSAERNSCEDKWECLNKGLFCVLEFDPRFNK</sequence>
<protein>
    <submittedName>
        <fullName evidence="2">Pol polyprotein</fullName>
    </submittedName>
</protein>
<dbReference type="GO" id="GO:0003676">
    <property type="term" value="F:nucleic acid binding"/>
    <property type="evidence" value="ECO:0007669"/>
    <property type="project" value="InterPro"/>
</dbReference>
<dbReference type="Pfam" id="PF00665">
    <property type="entry name" value="rve"/>
    <property type="match status" value="1"/>
</dbReference>
<dbReference type="Gene3D" id="3.30.420.10">
    <property type="entry name" value="Ribonuclease H-like superfamily/Ribonuclease H"/>
    <property type="match status" value="1"/>
</dbReference>
<comment type="caution">
    <text evidence="2">The sequence shown here is derived from an EMBL/GenBank/DDBJ whole genome shotgun (WGS) entry which is preliminary data.</text>
</comment>
<dbReference type="InterPro" id="IPR050951">
    <property type="entry name" value="Retrovirus_Pol_polyprotein"/>
</dbReference>
<evidence type="ECO:0000313" key="3">
    <source>
        <dbReference type="Proteomes" id="UP000031668"/>
    </source>
</evidence>
<name>A0A0C2I998_THEKT</name>
<dbReference type="OrthoDB" id="2186513at2759"/>
<dbReference type="SUPFAM" id="SSF53098">
    <property type="entry name" value="Ribonuclease H-like"/>
    <property type="match status" value="1"/>
</dbReference>
<dbReference type="PROSITE" id="PS50994">
    <property type="entry name" value="INTEGRASE"/>
    <property type="match status" value="1"/>
</dbReference>
<gene>
    <name evidence="2" type="ORF">RF11_05731</name>
</gene>
<evidence type="ECO:0000313" key="2">
    <source>
        <dbReference type="EMBL" id="KII61838.1"/>
    </source>
</evidence>
<dbReference type="AlphaFoldDB" id="A0A0C2I998"/>
<proteinExistence type="predicted"/>
<keyword evidence="3" id="KW-1185">Reference proteome</keyword>
<dbReference type="PANTHER" id="PTHR37984:SF5">
    <property type="entry name" value="PROTEIN NYNRIN-LIKE"/>
    <property type="match status" value="1"/>
</dbReference>
<dbReference type="EMBL" id="JWZT01005228">
    <property type="protein sequence ID" value="KII61838.1"/>
    <property type="molecule type" value="Genomic_DNA"/>
</dbReference>
<dbReference type="PANTHER" id="PTHR37984">
    <property type="entry name" value="PROTEIN CBG26694"/>
    <property type="match status" value="1"/>
</dbReference>
<dbReference type="Proteomes" id="UP000031668">
    <property type="component" value="Unassembled WGS sequence"/>
</dbReference>
<evidence type="ECO:0000259" key="1">
    <source>
        <dbReference type="PROSITE" id="PS50994"/>
    </source>
</evidence>
<dbReference type="InterPro" id="IPR036397">
    <property type="entry name" value="RNaseH_sf"/>
</dbReference>
<dbReference type="GO" id="GO:0015074">
    <property type="term" value="P:DNA integration"/>
    <property type="evidence" value="ECO:0007669"/>
    <property type="project" value="InterPro"/>
</dbReference>
<dbReference type="InterPro" id="IPR001584">
    <property type="entry name" value="Integrase_cat-core"/>
</dbReference>
<accession>A0A0C2I998</accession>